<comment type="similarity">
    <text evidence="2">Belongs to the TsaE family.</text>
</comment>
<keyword evidence="5" id="KW-0819">tRNA processing</keyword>
<dbReference type="Pfam" id="PF02367">
    <property type="entry name" value="TsaE"/>
    <property type="match status" value="1"/>
</dbReference>
<dbReference type="RefSeq" id="WP_377124313.1">
    <property type="nucleotide sequence ID" value="NZ_JBHRSD010000017.1"/>
</dbReference>
<evidence type="ECO:0000256" key="3">
    <source>
        <dbReference type="ARBA" id="ARBA00019010"/>
    </source>
</evidence>
<dbReference type="Proteomes" id="UP001595453">
    <property type="component" value="Unassembled WGS sequence"/>
</dbReference>
<dbReference type="EMBL" id="JBHRSD010000017">
    <property type="protein sequence ID" value="MFC3033141.1"/>
    <property type="molecule type" value="Genomic_DNA"/>
</dbReference>
<keyword evidence="12" id="KW-1185">Reference proteome</keyword>
<dbReference type="InterPro" id="IPR003442">
    <property type="entry name" value="T6A_TsaE"/>
</dbReference>
<dbReference type="SUPFAM" id="SSF52540">
    <property type="entry name" value="P-loop containing nucleoside triphosphate hydrolases"/>
    <property type="match status" value="1"/>
</dbReference>
<evidence type="ECO:0000313" key="11">
    <source>
        <dbReference type="EMBL" id="MFC3033141.1"/>
    </source>
</evidence>
<evidence type="ECO:0000256" key="5">
    <source>
        <dbReference type="ARBA" id="ARBA00022694"/>
    </source>
</evidence>
<evidence type="ECO:0000256" key="1">
    <source>
        <dbReference type="ARBA" id="ARBA00004496"/>
    </source>
</evidence>
<name>A0ABV7CKP3_9GAMM</name>
<keyword evidence="7" id="KW-0547">Nucleotide-binding</keyword>
<evidence type="ECO:0000256" key="4">
    <source>
        <dbReference type="ARBA" id="ARBA00022490"/>
    </source>
</evidence>
<keyword evidence="8" id="KW-0067">ATP-binding</keyword>
<evidence type="ECO:0000256" key="10">
    <source>
        <dbReference type="ARBA" id="ARBA00032441"/>
    </source>
</evidence>
<proteinExistence type="inferred from homology"/>
<dbReference type="InterPro" id="IPR027417">
    <property type="entry name" value="P-loop_NTPase"/>
</dbReference>
<evidence type="ECO:0000256" key="9">
    <source>
        <dbReference type="ARBA" id="ARBA00022842"/>
    </source>
</evidence>
<reference evidence="12" key="1">
    <citation type="journal article" date="2019" name="Int. J. Syst. Evol. Microbiol.">
        <title>The Global Catalogue of Microorganisms (GCM) 10K type strain sequencing project: providing services to taxonomists for standard genome sequencing and annotation.</title>
        <authorList>
            <consortium name="The Broad Institute Genomics Platform"/>
            <consortium name="The Broad Institute Genome Sequencing Center for Infectious Disease"/>
            <person name="Wu L."/>
            <person name="Ma J."/>
        </authorList>
    </citation>
    <scope>NUCLEOTIDE SEQUENCE [LARGE SCALE GENOMIC DNA]</scope>
    <source>
        <strain evidence="12">KCTC 42730</strain>
    </source>
</reference>
<evidence type="ECO:0000256" key="8">
    <source>
        <dbReference type="ARBA" id="ARBA00022840"/>
    </source>
</evidence>
<evidence type="ECO:0000256" key="7">
    <source>
        <dbReference type="ARBA" id="ARBA00022741"/>
    </source>
</evidence>
<evidence type="ECO:0000256" key="6">
    <source>
        <dbReference type="ARBA" id="ARBA00022723"/>
    </source>
</evidence>
<protein>
    <recommendedName>
        <fullName evidence="3">tRNA threonylcarbamoyladenosine biosynthesis protein TsaE</fullName>
    </recommendedName>
    <alternativeName>
        <fullName evidence="10">t(6)A37 threonylcarbamoyladenosine biosynthesis protein TsaE</fullName>
    </alternativeName>
</protein>
<keyword evidence="4" id="KW-0963">Cytoplasm</keyword>
<keyword evidence="6" id="KW-0479">Metal-binding</keyword>
<accession>A0ABV7CKP3</accession>
<comment type="subcellular location">
    <subcellularLocation>
        <location evidence="1">Cytoplasm</location>
    </subcellularLocation>
</comment>
<keyword evidence="9" id="KW-0460">Magnesium</keyword>
<dbReference type="NCBIfam" id="TIGR00150">
    <property type="entry name" value="T6A_YjeE"/>
    <property type="match status" value="1"/>
</dbReference>
<dbReference type="PANTHER" id="PTHR33540:SF2">
    <property type="entry name" value="TRNA THREONYLCARBAMOYLADENOSINE BIOSYNTHESIS PROTEIN TSAE"/>
    <property type="match status" value="1"/>
</dbReference>
<comment type="caution">
    <text evidence="11">The sequence shown here is derived from an EMBL/GenBank/DDBJ whole genome shotgun (WGS) entry which is preliminary data.</text>
</comment>
<evidence type="ECO:0000256" key="2">
    <source>
        <dbReference type="ARBA" id="ARBA00007599"/>
    </source>
</evidence>
<organism evidence="11 12">
    <name type="scientific">Pseudoalteromonas fenneropenaei</name>
    <dbReference type="NCBI Taxonomy" id="1737459"/>
    <lineage>
        <taxon>Bacteria</taxon>
        <taxon>Pseudomonadati</taxon>
        <taxon>Pseudomonadota</taxon>
        <taxon>Gammaproteobacteria</taxon>
        <taxon>Alteromonadales</taxon>
        <taxon>Pseudoalteromonadaceae</taxon>
        <taxon>Pseudoalteromonas</taxon>
    </lineage>
</organism>
<gene>
    <name evidence="11" type="primary">tsaE</name>
    <name evidence="11" type="ORF">ACFOEE_11475</name>
</gene>
<evidence type="ECO:0000313" key="12">
    <source>
        <dbReference type="Proteomes" id="UP001595453"/>
    </source>
</evidence>
<dbReference type="Gene3D" id="3.40.50.300">
    <property type="entry name" value="P-loop containing nucleotide triphosphate hydrolases"/>
    <property type="match status" value="1"/>
</dbReference>
<dbReference type="PANTHER" id="PTHR33540">
    <property type="entry name" value="TRNA THREONYLCARBAMOYLADENOSINE BIOSYNTHESIS PROTEIN TSAE"/>
    <property type="match status" value="1"/>
</dbReference>
<sequence length="158" mass="17557">MTTQLSIPLADEAATVQLGNRIATIVKAGAVIYLHGDLGAGKTTLSRGIVQGFGHQGKVKSPTYTLVEPYELAEVNIYHFDLYRLGSPEELEYMGIRDYFDTTAVCIVEWPEKGHGFIPTPDLDVTMQYEGEARRFYAVAQSVRGEQLLQQLQTDESE</sequence>